<dbReference type="PANTHER" id="PTHR45851">
    <property type="entry name" value="MYC PROTO-ONCOGENE"/>
    <property type="match status" value="1"/>
</dbReference>
<evidence type="ECO:0000256" key="2">
    <source>
        <dbReference type="SAM" id="MobiDB-lite"/>
    </source>
</evidence>
<dbReference type="GO" id="GO:0046983">
    <property type="term" value="F:protein dimerization activity"/>
    <property type="evidence" value="ECO:0007669"/>
    <property type="project" value="InterPro"/>
</dbReference>
<accession>A0A9N9RT09</accession>
<evidence type="ECO:0000313" key="5">
    <source>
        <dbReference type="Proteomes" id="UP001153620"/>
    </source>
</evidence>
<dbReference type="Gene3D" id="4.10.280.10">
    <property type="entry name" value="Helix-loop-helix DNA-binding domain"/>
    <property type="match status" value="1"/>
</dbReference>
<dbReference type="AlphaFoldDB" id="A0A9N9RT09"/>
<dbReference type="PROSITE" id="PS50888">
    <property type="entry name" value="BHLH"/>
    <property type="match status" value="1"/>
</dbReference>
<sequence length="610" mass="68935">MPVKSADTMLSSHFESIQWYETSNLDEFFDMNLLGMEPSEALFPNFDEFDSGNMDLNDLITAPSSPTSKYQIRHHDCMWSGTCVDKSHPSKKKGLSLCTAQLMQSDKAAMESTVAVKVESQKTIMTPTNIMRTIMCKSSSNNNNNINNNNSNAKLSSNGRSLLINNNNNNSNRINTNTAALTQKSQNTLNKCIDSNSKHEFDSIMNASIVNLRPDTPLSLGDDVPDLKHNIDLTPCPSSNRMKFNDPNSIKIINALAEHLEETSNSFNDPINPFMSSFRNKGSSPTDLNDILTDITLLSDYEDMNDDSSIIDMDDDDQMDEHDYKSKIFAHNLMSQASTSSMSSASSQRTTVNYEFISDHSYTRPKGSRYDPIALGVQTPSDSEEEIDVETIIEKNLPTNPSARDRRALQTTVAHKIARSKHAANQRRRVSDDDSISSSTSTLSSKGSTPIKYGSSTPQRYVSSHMITSGHSISRKRQAGHSKDSNNNVHDNQKRYRTGYNKKQKMSSRNKQIDQEELETIEKRNLHNNMERQRRIGLKNLFEQLKCHIPALKDKERAPKVNILREAATYCTKLRRDEDTYAELLKKHNRLLTRVRNLKASIAAQQRRHY</sequence>
<keyword evidence="5" id="KW-1185">Reference proteome</keyword>
<dbReference type="Proteomes" id="UP001153620">
    <property type="component" value="Chromosome 2"/>
</dbReference>
<gene>
    <name evidence="4" type="ORF">CHIRRI_LOCUS4865</name>
</gene>
<dbReference type="CDD" id="cd11400">
    <property type="entry name" value="bHLHzip_Myc"/>
    <property type="match status" value="1"/>
</dbReference>
<feature type="compositionally biased region" description="Basic residues" evidence="2">
    <location>
        <begin position="416"/>
        <end position="428"/>
    </location>
</feature>
<dbReference type="SUPFAM" id="SSF47459">
    <property type="entry name" value="HLH, helix-loop-helix DNA-binding domain"/>
    <property type="match status" value="1"/>
</dbReference>
<dbReference type="InterPro" id="IPR011598">
    <property type="entry name" value="bHLH_dom"/>
</dbReference>
<feature type="compositionally biased region" description="Basic residues" evidence="2">
    <location>
        <begin position="495"/>
        <end position="508"/>
    </location>
</feature>
<feature type="compositionally biased region" description="Low complexity" evidence="2">
    <location>
        <begin position="436"/>
        <end position="449"/>
    </location>
</feature>
<feature type="coiled-coil region" evidence="1">
    <location>
        <begin position="581"/>
        <end position="608"/>
    </location>
</feature>
<name>A0A9N9RT09_9DIPT</name>
<dbReference type="EMBL" id="OU895878">
    <property type="protein sequence ID" value="CAG9801945.1"/>
    <property type="molecule type" value="Genomic_DNA"/>
</dbReference>
<reference evidence="4" key="2">
    <citation type="submission" date="2022-10" db="EMBL/GenBank/DDBJ databases">
        <authorList>
            <consortium name="ENA_rothamsted_submissions"/>
            <consortium name="culmorum"/>
            <person name="King R."/>
        </authorList>
    </citation>
    <scope>NUCLEOTIDE SEQUENCE</scope>
</reference>
<dbReference type="InterPro" id="IPR050433">
    <property type="entry name" value="Myc_transcription_factors"/>
</dbReference>
<evidence type="ECO:0000313" key="4">
    <source>
        <dbReference type="EMBL" id="CAG9801945.1"/>
    </source>
</evidence>
<keyword evidence="1" id="KW-0175">Coiled coil</keyword>
<dbReference type="SMART" id="SM00353">
    <property type="entry name" value="HLH"/>
    <property type="match status" value="1"/>
</dbReference>
<feature type="region of interest" description="Disordered" evidence="2">
    <location>
        <begin position="416"/>
        <end position="513"/>
    </location>
</feature>
<proteinExistence type="predicted"/>
<feature type="compositionally biased region" description="Polar residues" evidence="2">
    <location>
        <begin position="454"/>
        <end position="472"/>
    </location>
</feature>
<evidence type="ECO:0000259" key="3">
    <source>
        <dbReference type="PROSITE" id="PS50888"/>
    </source>
</evidence>
<feature type="domain" description="BHLH" evidence="3">
    <location>
        <begin position="522"/>
        <end position="574"/>
    </location>
</feature>
<reference evidence="4" key="1">
    <citation type="submission" date="2022-01" db="EMBL/GenBank/DDBJ databases">
        <authorList>
            <person name="King R."/>
        </authorList>
    </citation>
    <scope>NUCLEOTIDE SEQUENCE</scope>
</reference>
<dbReference type="OrthoDB" id="5964374at2759"/>
<dbReference type="InterPro" id="IPR036638">
    <property type="entry name" value="HLH_DNA-bd_sf"/>
</dbReference>
<dbReference type="Pfam" id="PF00010">
    <property type="entry name" value="HLH"/>
    <property type="match status" value="1"/>
</dbReference>
<protein>
    <recommendedName>
        <fullName evidence="3">BHLH domain-containing protein</fullName>
    </recommendedName>
</protein>
<evidence type="ECO:0000256" key="1">
    <source>
        <dbReference type="SAM" id="Coils"/>
    </source>
</evidence>
<organism evidence="4 5">
    <name type="scientific">Chironomus riparius</name>
    <dbReference type="NCBI Taxonomy" id="315576"/>
    <lineage>
        <taxon>Eukaryota</taxon>
        <taxon>Metazoa</taxon>
        <taxon>Ecdysozoa</taxon>
        <taxon>Arthropoda</taxon>
        <taxon>Hexapoda</taxon>
        <taxon>Insecta</taxon>
        <taxon>Pterygota</taxon>
        <taxon>Neoptera</taxon>
        <taxon>Endopterygota</taxon>
        <taxon>Diptera</taxon>
        <taxon>Nematocera</taxon>
        <taxon>Chironomoidea</taxon>
        <taxon>Chironomidae</taxon>
        <taxon>Chironominae</taxon>
        <taxon>Chironomus</taxon>
    </lineage>
</organism>